<feature type="compositionally biased region" description="Basic and acidic residues" evidence="1">
    <location>
        <begin position="478"/>
        <end position="494"/>
    </location>
</feature>
<dbReference type="Pfam" id="PF01803">
    <property type="entry name" value="LIM_bind"/>
    <property type="match status" value="1"/>
</dbReference>
<reference evidence="2 3" key="1">
    <citation type="journal article" date="2011" name="Proc. Natl. Acad. Sci. U.S.A.">
        <title>Evolutionary erosion of yeast sex chromosomes by mating-type switching accidents.</title>
        <authorList>
            <person name="Gordon J.L."/>
            <person name="Armisen D."/>
            <person name="Proux-Wera E."/>
            <person name="Oheigeartaigh S.S."/>
            <person name="Byrne K.P."/>
            <person name="Wolfe K.H."/>
        </authorList>
    </citation>
    <scope>NUCLEOTIDE SEQUENCE [LARGE SCALE GENOMIC DNA]</scope>
    <source>
        <strain evidence="3">ATCC 22294 / BCRC 22015 / CBS 2517 / CECT 1963 / NBRC 1671 / NRRL Y-8276</strain>
    </source>
</reference>
<dbReference type="InParanoid" id="H2AW68"/>
<dbReference type="OrthoDB" id="774557at2759"/>
<feature type="region of interest" description="Disordered" evidence="1">
    <location>
        <begin position="1"/>
        <end position="26"/>
    </location>
</feature>
<dbReference type="PANTHER" id="PTHR10378">
    <property type="entry name" value="LIM DOMAIN-BINDING PROTEIN"/>
    <property type="match status" value="1"/>
</dbReference>
<evidence type="ECO:0000313" key="2">
    <source>
        <dbReference type="EMBL" id="CCF58618.1"/>
    </source>
</evidence>
<dbReference type="eggNOG" id="ENOG502QUF6">
    <property type="taxonomic scope" value="Eukaryota"/>
</dbReference>
<proteinExistence type="predicted"/>
<organism evidence="2 3">
    <name type="scientific">Kazachstania africana (strain ATCC 22294 / BCRC 22015 / CBS 2517 / CECT 1963 / NBRC 1671 / NRRL Y-8276)</name>
    <name type="common">Yeast</name>
    <name type="synonym">Kluyveromyces africanus</name>
    <dbReference type="NCBI Taxonomy" id="1071382"/>
    <lineage>
        <taxon>Eukaryota</taxon>
        <taxon>Fungi</taxon>
        <taxon>Dikarya</taxon>
        <taxon>Ascomycota</taxon>
        <taxon>Saccharomycotina</taxon>
        <taxon>Saccharomycetes</taxon>
        <taxon>Saccharomycetales</taxon>
        <taxon>Saccharomycetaceae</taxon>
        <taxon>Kazachstania</taxon>
    </lineage>
</organism>
<protein>
    <recommendedName>
        <fullName evidence="4">Morphogenetic regulator of filamentous growth protein 1</fullName>
    </recommendedName>
</protein>
<feature type="compositionally biased region" description="Basic and acidic residues" evidence="1">
    <location>
        <begin position="197"/>
        <end position="206"/>
    </location>
</feature>
<sequence>MESTLQNEDPSQTQPGMSQQAQMFQYAQQAQQMSNFMSGVDPYMVNAHMNGGFAGNTNSAGHNNNQFIQDGSNRSQNQGANNGKTNGNQDSNMQAFIFSQNGGVPSSIPVDSSIQAQLKQSNSLGGQNMTGQPMQMNMAQHNAERMPVFPPQRFGIQMPTFPNDKQRNSVIQSPTADGKENSNSNLINNKSNTLKSSIHDDNEKLSGGKKSINNNDTTTNNRINNNNNNDTSMNNSNPDSAGGATKQFPYFLRNGLSANRNSIPTPFPTMPPGPQIKTSNSPGGNTNPQFDTSKVPAGLFAYPVRKYLASMAALKFHELINTINMSAGRITEALYWKTFINDMFTPDAVLRYAKTSSTDFRQFDFLIPLIPVIFVTLGKLGVIRIEMVIQQLKTEVLSNGTVFFDCPKCTFTYHYPDGSYITHFVQLKGLFNSNFKIEWGDLCMHSFVPGIEWNALERLVSDRAASYEIFQKLSNPEGDAKGKSNIKIESDNKRTISGNGSNEPESDPTTATGYNDDKKTNTIIPSNFDAITQLRSYFSVFRNVSVFGSQEGLMRVMQVSTVMSELKNLKVHQKLNNIQSPLDALVSYVNAHRNELNQQPSGFKNDVPKHKGQHNWNGDHVREKMTPNMDRNSDSFNAQNAAIFRTQAMPVSSPYSQPNEKRPPMKRRRTSGVSPLSTRDISTPTDLNESVEASKKKHKY</sequence>
<evidence type="ECO:0008006" key="4">
    <source>
        <dbReference type="Google" id="ProtNLM"/>
    </source>
</evidence>
<accession>H2AW68</accession>
<feature type="compositionally biased region" description="Low complexity" evidence="1">
    <location>
        <begin position="17"/>
        <end position="26"/>
    </location>
</feature>
<feature type="region of interest" description="Disordered" evidence="1">
    <location>
        <begin position="259"/>
        <end position="284"/>
    </location>
</feature>
<dbReference type="KEGG" id="kaf:KAFR_0F00210"/>
<dbReference type="InterPro" id="IPR029005">
    <property type="entry name" value="LIM-bd/SEUSS"/>
</dbReference>
<feature type="region of interest" description="Disordered" evidence="1">
    <location>
        <begin position="55"/>
        <end position="91"/>
    </location>
</feature>
<dbReference type="HOGENOM" id="CLU_393819_0_0_1"/>
<dbReference type="STRING" id="1071382.H2AW68"/>
<dbReference type="RefSeq" id="XP_003957753.1">
    <property type="nucleotide sequence ID" value="XM_003957704.1"/>
</dbReference>
<feature type="region of interest" description="Disordered" evidence="1">
    <location>
        <begin position="478"/>
        <end position="518"/>
    </location>
</feature>
<feature type="compositionally biased region" description="Polar residues" evidence="1">
    <location>
        <begin position="495"/>
        <end position="513"/>
    </location>
</feature>
<name>H2AW68_KAZAF</name>
<gene>
    <name evidence="2" type="primary">KAFR0F00210</name>
    <name evidence="2" type="ORF">KAFR_0F00210</name>
</gene>
<dbReference type="EMBL" id="HE650826">
    <property type="protein sequence ID" value="CCF58618.1"/>
    <property type="molecule type" value="Genomic_DNA"/>
</dbReference>
<evidence type="ECO:0000313" key="3">
    <source>
        <dbReference type="Proteomes" id="UP000005220"/>
    </source>
</evidence>
<feature type="compositionally biased region" description="Low complexity" evidence="1">
    <location>
        <begin position="181"/>
        <end position="196"/>
    </location>
</feature>
<feature type="compositionally biased region" description="Polar residues" evidence="1">
    <location>
        <begin position="671"/>
        <end position="688"/>
    </location>
</feature>
<feature type="compositionally biased region" description="Polar residues" evidence="1">
    <location>
        <begin position="649"/>
        <end position="658"/>
    </location>
</feature>
<feature type="compositionally biased region" description="Polar residues" evidence="1">
    <location>
        <begin position="1"/>
        <end position="16"/>
    </location>
</feature>
<dbReference type="Proteomes" id="UP000005220">
    <property type="component" value="Chromosome 6"/>
</dbReference>
<feature type="region of interest" description="Disordered" evidence="1">
    <location>
        <begin position="598"/>
        <end position="619"/>
    </location>
</feature>
<feature type="region of interest" description="Disordered" evidence="1">
    <location>
        <begin position="646"/>
        <end position="700"/>
    </location>
</feature>
<dbReference type="AlphaFoldDB" id="H2AW68"/>
<keyword evidence="3" id="KW-1185">Reference proteome</keyword>
<feature type="region of interest" description="Disordered" evidence="1">
    <location>
        <begin position="159"/>
        <end position="247"/>
    </location>
</feature>
<feature type="compositionally biased region" description="Low complexity" evidence="1">
    <location>
        <begin position="212"/>
        <end position="237"/>
    </location>
</feature>
<dbReference type="GeneID" id="13884086"/>
<feature type="compositionally biased region" description="Pro residues" evidence="1">
    <location>
        <begin position="265"/>
        <end position="274"/>
    </location>
</feature>
<evidence type="ECO:0000256" key="1">
    <source>
        <dbReference type="SAM" id="MobiDB-lite"/>
    </source>
</evidence>